<organism evidence="13 14">
    <name type="scientific">Thalassomonas haliotis</name>
    <dbReference type="NCBI Taxonomy" id="485448"/>
    <lineage>
        <taxon>Bacteria</taxon>
        <taxon>Pseudomonadati</taxon>
        <taxon>Pseudomonadota</taxon>
        <taxon>Gammaproteobacteria</taxon>
        <taxon>Alteromonadales</taxon>
        <taxon>Colwelliaceae</taxon>
        <taxon>Thalassomonas</taxon>
    </lineage>
</organism>
<evidence type="ECO:0000256" key="3">
    <source>
        <dbReference type="ARBA" id="ARBA00012438"/>
    </source>
</evidence>
<name>A0ABY7VKF6_9GAMM</name>
<dbReference type="Gene3D" id="6.10.340.10">
    <property type="match status" value="1"/>
</dbReference>
<dbReference type="EC" id="2.7.13.3" evidence="3"/>
<keyword evidence="8" id="KW-0418">Kinase</keyword>
<dbReference type="CDD" id="cd00082">
    <property type="entry name" value="HisKA"/>
    <property type="match status" value="1"/>
</dbReference>
<evidence type="ECO:0000256" key="6">
    <source>
        <dbReference type="ARBA" id="ARBA00022679"/>
    </source>
</evidence>
<evidence type="ECO:0000313" key="14">
    <source>
        <dbReference type="Proteomes" id="UP001215231"/>
    </source>
</evidence>
<dbReference type="PROSITE" id="PS50109">
    <property type="entry name" value="HIS_KIN"/>
    <property type="match status" value="1"/>
</dbReference>
<dbReference type="SMART" id="SM00387">
    <property type="entry name" value="HATPase_c"/>
    <property type="match status" value="1"/>
</dbReference>
<keyword evidence="10" id="KW-0812">Transmembrane</keyword>
<feature type="transmembrane region" description="Helical" evidence="10">
    <location>
        <begin position="134"/>
        <end position="155"/>
    </location>
</feature>
<comment type="subcellular location">
    <subcellularLocation>
        <location evidence="2">Cell membrane</location>
        <topology evidence="2">Multi-pass membrane protein</topology>
    </subcellularLocation>
</comment>
<evidence type="ECO:0000259" key="12">
    <source>
        <dbReference type="PROSITE" id="PS50885"/>
    </source>
</evidence>
<evidence type="ECO:0000256" key="2">
    <source>
        <dbReference type="ARBA" id="ARBA00004651"/>
    </source>
</evidence>
<keyword evidence="10" id="KW-1133">Transmembrane helix</keyword>
<dbReference type="InterPro" id="IPR003661">
    <property type="entry name" value="HisK_dim/P_dom"/>
</dbReference>
<dbReference type="Pfam" id="PF02518">
    <property type="entry name" value="HATPase_c"/>
    <property type="match status" value="1"/>
</dbReference>
<dbReference type="SMART" id="SM00304">
    <property type="entry name" value="HAMP"/>
    <property type="match status" value="1"/>
</dbReference>
<dbReference type="GO" id="GO:0005524">
    <property type="term" value="F:ATP binding"/>
    <property type="evidence" value="ECO:0007669"/>
    <property type="project" value="UniProtKB-KW"/>
</dbReference>
<dbReference type="InterPro" id="IPR003660">
    <property type="entry name" value="HAMP_dom"/>
</dbReference>
<dbReference type="InterPro" id="IPR003594">
    <property type="entry name" value="HATPase_dom"/>
</dbReference>
<dbReference type="CDD" id="cd06225">
    <property type="entry name" value="HAMP"/>
    <property type="match status" value="1"/>
</dbReference>
<evidence type="ECO:0000256" key="4">
    <source>
        <dbReference type="ARBA" id="ARBA00022475"/>
    </source>
</evidence>
<evidence type="ECO:0000256" key="9">
    <source>
        <dbReference type="ARBA" id="ARBA00022840"/>
    </source>
</evidence>
<gene>
    <name evidence="13" type="ORF">H3N35_12880</name>
</gene>
<evidence type="ECO:0000256" key="10">
    <source>
        <dbReference type="SAM" id="Phobius"/>
    </source>
</evidence>
<dbReference type="InterPro" id="IPR005467">
    <property type="entry name" value="His_kinase_dom"/>
</dbReference>
<dbReference type="InterPro" id="IPR036890">
    <property type="entry name" value="HATPase_C_sf"/>
</dbReference>
<evidence type="ECO:0000256" key="8">
    <source>
        <dbReference type="ARBA" id="ARBA00022777"/>
    </source>
</evidence>
<dbReference type="InterPro" id="IPR036097">
    <property type="entry name" value="HisK_dim/P_sf"/>
</dbReference>
<dbReference type="SUPFAM" id="SSF47384">
    <property type="entry name" value="Homodimeric domain of signal transducing histidine kinase"/>
    <property type="match status" value="1"/>
</dbReference>
<keyword evidence="5" id="KW-0597">Phosphoprotein</keyword>
<dbReference type="SUPFAM" id="SSF55874">
    <property type="entry name" value="ATPase domain of HSP90 chaperone/DNA topoisomerase II/histidine kinase"/>
    <property type="match status" value="1"/>
</dbReference>
<dbReference type="Pfam" id="PF00512">
    <property type="entry name" value="HisKA"/>
    <property type="match status" value="1"/>
</dbReference>
<dbReference type="InterPro" id="IPR050980">
    <property type="entry name" value="2C_sensor_his_kinase"/>
</dbReference>
<keyword evidence="9 13" id="KW-0067">ATP-binding</keyword>
<dbReference type="Pfam" id="PF00672">
    <property type="entry name" value="HAMP"/>
    <property type="match status" value="1"/>
</dbReference>
<feature type="domain" description="Histidine kinase" evidence="11">
    <location>
        <begin position="215"/>
        <end position="435"/>
    </location>
</feature>
<keyword evidence="4" id="KW-1003">Cell membrane</keyword>
<evidence type="ECO:0000256" key="7">
    <source>
        <dbReference type="ARBA" id="ARBA00022741"/>
    </source>
</evidence>
<comment type="catalytic activity">
    <reaction evidence="1">
        <text>ATP + protein L-histidine = ADP + protein N-phospho-L-histidine.</text>
        <dbReference type="EC" id="2.7.13.3"/>
    </reaction>
</comment>
<dbReference type="Proteomes" id="UP001215231">
    <property type="component" value="Chromosome"/>
</dbReference>
<keyword evidence="10" id="KW-0472">Membrane</keyword>
<evidence type="ECO:0000259" key="11">
    <source>
        <dbReference type="PROSITE" id="PS50109"/>
    </source>
</evidence>
<dbReference type="InterPro" id="IPR004358">
    <property type="entry name" value="Sig_transdc_His_kin-like_C"/>
</dbReference>
<protein>
    <recommendedName>
        <fullName evidence="3">histidine kinase</fullName>
        <ecNumber evidence="3">2.7.13.3</ecNumber>
    </recommendedName>
</protein>
<keyword evidence="14" id="KW-1185">Reference proteome</keyword>
<proteinExistence type="predicted"/>
<dbReference type="PANTHER" id="PTHR44936">
    <property type="entry name" value="SENSOR PROTEIN CREC"/>
    <property type="match status" value="1"/>
</dbReference>
<feature type="transmembrane region" description="Helical" evidence="10">
    <location>
        <begin position="7"/>
        <end position="26"/>
    </location>
</feature>
<keyword evidence="6" id="KW-0808">Transferase</keyword>
<sequence>MTRLFITLYMGILATFMIFILVAHLINTYLIVDIENIIDAEQFSAEVALLERLDAFISRQERELLIRQIAEKNQLVIEQVAQEEIPEAVLAELDQHPVWFDDDEYNYFQAFTPAHYYRLSEDENNELLLIDDEVGTAIFIAFIIFIALNCFLWLYGLHRKLRYLEHTADKISRGQLDQRAPIKKSLRVGRLNLRFNEMAGRIEQLLLGHKRLTQAVAHELRSPLFRLQLQIDLLEHAGEADRQAHLRSLEEDVYQLDELVDEFLEYGKMQRSELMLNSEAVLITPFVEGLCENLAIEAQGKDNQRKESQSQITLEITTGADTRLQADKGKLSRALNNLIRNAIKYGKKRIQVKVYRQQDCLVFSVEDDGEGIAEQYREQIFQPYFRLSGKGHKRVSGYGLGLTICQEIAVMHRGSLRVEQSEFGGAAFKLAIPFR</sequence>
<feature type="domain" description="HAMP" evidence="12">
    <location>
        <begin position="155"/>
        <end position="207"/>
    </location>
</feature>
<keyword evidence="7" id="KW-0547">Nucleotide-binding</keyword>
<accession>A0ABY7VKF6</accession>
<dbReference type="Gene3D" id="3.30.565.10">
    <property type="entry name" value="Histidine kinase-like ATPase, C-terminal domain"/>
    <property type="match status" value="1"/>
</dbReference>
<dbReference type="EMBL" id="CP059693">
    <property type="protein sequence ID" value="WDE14224.1"/>
    <property type="molecule type" value="Genomic_DNA"/>
</dbReference>
<evidence type="ECO:0000256" key="1">
    <source>
        <dbReference type="ARBA" id="ARBA00000085"/>
    </source>
</evidence>
<dbReference type="RefSeq" id="WP_274054766.1">
    <property type="nucleotide sequence ID" value="NZ_CP059693.1"/>
</dbReference>
<dbReference type="Gene3D" id="1.10.287.130">
    <property type="match status" value="1"/>
</dbReference>
<dbReference type="PANTHER" id="PTHR44936:SF10">
    <property type="entry name" value="SENSOR PROTEIN RSTB"/>
    <property type="match status" value="1"/>
</dbReference>
<reference evidence="13 14" key="1">
    <citation type="journal article" date="2022" name="Mar. Drugs">
        <title>Bioassay-Guided Fractionation Leads to the Detection of Cholic Acid Generated by the Rare Thalassomonas sp.</title>
        <authorList>
            <person name="Pheiffer F."/>
            <person name="Schneider Y.K."/>
            <person name="Hansen E.H."/>
            <person name="Andersen J.H."/>
            <person name="Isaksson J."/>
            <person name="Busche T."/>
            <person name="R C."/>
            <person name="Kalinowski J."/>
            <person name="Zyl L.V."/>
            <person name="Trindade M."/>
        </authorList>
    </citation>
    <scope>NUCLEOTIDE SEQUENCE [LARGE SCALE GENOMIC DNA]</scope>
    <source>
        <strain evidence="13 14">A5K-61T</strain>
    </source>
</reference>
<evidence type="ECO:0000313" key="13">
    <source>
        <dbReference type="EMBL" id="WDE14224.1"/>
    </source>
</evidence>
<dbReference type="PRINTS" id="PR00344">
    <property type="entry name" value="BCTRLSENSOR"/>
</dbReference>
<dbReference type="PROSITE" id="PS50885">
    <property type="entry name" value="HAMP"/>
    <property type="match status" value="1"/>
</dbReference>
<evidence type="ECO:0000256" key="5">
    <source>
        <dbReference type="ARBA" id="ARBA00022553"/>
    </source>
</evidence>
<dbReference type="SMART" id="SM00388">
    <property type="entry name" value="HisKA"/>
    <property type="match status" value="1"/>
</dbReference>